<dbReference type="SUPFAM" id="SSF51182">
    <property type="entry name" value="RmlC-like cupins"/>
    <property type="match status" value="1"/>
</dbReference>
<dbReference type="InterPro" id="IPR011051">
    <property type="entry name" value="RmlC_Cupin_sf"/>
</dbReference>
<protein>
    <submittedName>
        <fullName evidence="1">Cupin domain-containing protein</fullName>
    </submittedName>
</protein>
<dbReference type="PIRSF" id="PIRSF019307">
    <property type="entry name" value="UCP019307"/>
    <property type="match status" value="1"/>
</dbReference>
<dbReference type="InterPro" id="IPR006045">
    <property type="entry name" value="Cupin_1"/>
</dbReference>
<sequence length="171" mass="18208">MGSDPEQLLLPGNDRVPNNPRLPVLVYRAVARGADGEGTASALERIFAANGWPAQWRAGIFDYHHYHSTSHEVLGVARGTATVLLGGPEGERVEIGAGDVVVLPAGTGHCRVRCSNDFLVVGGYPDGQQDYDLRTAPPTDDIRERIAAVPVPPQDPVQGRDGALVRLWAAG</sequence>
<dbReference type="SMART" id="SM00835">
    <property type="entry name" value="Cupin_1"/>
    <property type="match status" value="1"/>
</dbReference>
<organism evidence="1 2">
    <name type="scientific">Luteimonas yindakuii</name>
    <dbReference type="NCBI Taxonomy" id="2565782"/>
    <lineage>
        <taxon>Bacteria</taxon>
        <taxon>Pseudomonadati</taxon>
        <taxon>Pseudomonadota</taxon>
        <taxon>Gammaproteobacteria</taxon>
        <taxon>Lysobacterales</taxon>
        <taxon>Lysobacteraceae</taxon>
        <taxon>Luteimonas</taxon>
    </lineage>
</organism>
<keyword evidence="2" id="KW-1185">Reference proteome</keyword>
<dbReference type="EMBL" id="SPUH01000001">
    <property type="protein sequence ID" value="TKS53938.1"/>
    <property type="molecule type" value="Genomic_DNA"/>
</dbReference>
<comment type="caution">
    <text evidence="1">The sequence shown here is derived from an EMBL/GenBank/DDBJ whole genome shotgun (WGS) entry which is preliminary data.</text>
</comment>
<dbReference type="PANTHER" id="PTHR36448">
    <property type="entry name" value="BLR7373 PROTEIN"/>
    <property type="match status" value="1"/>
</dbReference>
<dbReference type="InterPro" id="IPR014500">
    <property type="entry name" value="UCP019307_cupin"/>
</dbReference>
<dbReference type="InterPro" id="IPR013096">
    <property type="entry name" value="Cupin_2"/>
</dbReference>
<evidence type="ECO:0000313" key="1">
    <source>
        <dbReference type="EMBL" id="TKS53938.1"/>
    </source>
</evidence>
<dbReference type="Pfam" id="PF07883">
    <property type="entry name" value="Cupin_2"/>
    <property type="match status" value="1"/>
</dbReference>
<dbReference type="Gene3D" id="2.60.120.10">
    <property type="entry name" value="Jelly Rolls"/>
    <property type="match status" value="1"/>
</dbReference>
<dbReference type="Proteomes" id="UP000298681">
    <property type="component" value="Unassembled WGS sequence"/>
</dbReference>
<dbReference type="PANTHER" id="PTHR36448:SF2">
    <property type="entry name" value="CUPIN TYPE-1 DOMAIN-CONTAINING PROTEIN"/>
    <property type="match status" value="1"/>
</dbReference>
<dbReference type="InterPro" id="IPR047121">
    <property type="entry name" value="YjiB-like"/>
</dbReference>
<dbReference type="RefSeq" id="WP_134673322.1">
    <property type="nucleotide sequence ID" value="NZ_CP039383.2"/>
</dbReference>
<dbReference type="InterPro" id="IPR014710">
    <property type="entry name" value="RmlC-like_jellyroll"/>
</dbReference>
<dbReference type="AlphaFoldDB" id="A0A4Z1RAZ5"/>
<dbReference type="OrthoDB" id="9791759at2"/>
<evidence type="ECO:0000313" key="2">
    <source>
        <dbReference type="Proteomes" id="UP000298681"/>
    </source>
</evidence>
<proteinExistence type="predicted"/>
<name>A0A4Z1RAZ5_9GAMM</name>
<accession>A0A4Z1RAZ5</accession>
<gene>
    <name evidence="1" type="ORF">E4582_03550</name>
</gene>
<dbReference type="CDD" id="cd02219">
    <property type="entry name" value="cupin_YjlB-like"/>
    <property type="match status" value="1"/>
</dbReference>
<reference evidence="1 2" key="1">
    <citation type="submission" date="2019-01" db="EMBL/GenBank/DDBJ databases">
        <authorList>
            <person name="Zhang S."/>
        </authorList>
    </citation>
    <scope>NUCLEOTIDE SEQUENCE [LARGE SCALE GENOMIC DNA]</scope>
    <source>
        <strain evidence="1 2">1626</strain>
    </source>
</reference>